<dbReference type="InterPro" id="IPR002696">
    <property type="entry name" value="Membr_insert_effic_factor_YidD"/>
</dbReference>
<gene>
    <name evidence="2" type="ORF">CSPHI_12090</name>
</gene>
<dbReference type="Pfam" id="PF01809">
    <property type="entry name" value="YidD"/>
    <property type="match status" value="1"/>
</dbReference>
<keyword evidence="1" id="KW-1003">Cell membrane</keyword>
<name>A0A1L7D094_9CORY</name>
<evidence type="ECO:0000256" key="1">
    <source>
        <dbReference type="HAMAP-Rule" id="MF_00386"/>
    </source>
</evidence>
<dbReference type="SMART" id="SM01234">
    <property type="entry name" value="Haemolytic"/>
    <property type="match status" value="1"/>
</dbReference>
<dbReference type="PANTHER" id="PTHR33383">
    <property type="entry name" value="MEMBRANE PROTEIN INSERTION EFFICIENCY FACTOR-RELATED"/>
    <property type="match status" value="1"/>
</dbReference>
<proteinExistence type="inferred from homology"/>
<organism evidence="2 3">
    <name type="scientific">Corynebacterium sphenisci DSM 44792</name>
    <dbReference type="NCBI Taxonomy" id="1437874"/>
    <lineage>
        <taxon>Bacteria</taxon>
        <taxon>Bacillati</taxon>
        <taxon>Actinomycetota</taxon>
        <taxon>Actinomycetes</taxon>
        <taxon>Mycobacteriales</taxon>
        <taxon>Corynebacteriaceae</taxon>
        <taxon>Corynebacterium</taxon>
    </lineage>
</organism>
<sequence>MPNSPERPSPAARALLALIGWYRAAISPLKGGGTCRFEPTCSAYGMEAVRRFGAVRGGWLTLLRILRCAPWHPGGWDPVPPRFPALRSWWTRMHG</sequence>
<protein>
    <recommendedName>
        <fullName evidence="1">Putative membrane protein insertion efficiency factor</fullName>
    </recommendedName>
</protein>
<dbReference type="GO" id="GO:0005886">
    <property type="term" value="C:plasma membrane"/>
    <property type="evidence" value="ECO:0007669"/>
    <property type="project" value="UniProtKB-SubCell"/>
</dbReference>
<dbReference type="HAMAP" id="MF_00386">
    <property type="entry name" value="UPF0161_YidD"/>
    <property type="match status" value="1"/>
</dbReference>
<dbReference type="KEGG" id="csph:CSPHI_12090"/>
<keyword evidence="1" id="KW-0472">Membrane</keyword>
<evidence type="ECO:0000313" key="3">
    <source>
        <dbReference type="Proteomes" id="UP000185469"/>
    </source>
</evidence>
<reference evidence="2 3" key="1">
    <citation type="submission" date="2014-08" db="EMBL/GenBank/DDBJ databases">
        <title>Complete genome sequence of Corynebacterium sphenisci CECT 5990(T) (=DSM 44792(T)), isolated from healthy wild penguins.</title>
        <authorList>
            <person name="Ruckert C."/>
            <person name="Albersmeier A."/>
            <person name="Winkler A."/>
            <person name="Kalinowski J."/>
        </authorList>
    </citation>
    <scope>NUCLEOTIDE SEQUENCE [LARGE SCALE GENOMIC DNA]</scope>
    <source>
        <strain evidence="2 3">DSM 44792</strain>
    </source>
</reference>
<dbReference type="EMBL" id="CP009248">
    <property type="protein sequence ID" value="APT91576.1"/>
    <property type="molecule type" value="Genomic_DNA"/>
</dbReference>
<comment type="similarity">
    <text evidence="1">Belongs to the UPF0161 family.</text>
</comment>
<dbReference type="PANTHER" id="PTHR33383:SF1">
    <property type="entry name" value="MEMBRANE PROTEIN INSERTION EFFICIENCY FACTOR-RELATED"/>
    <property type="match status" value="1"/>
</dbReference>
<comment type="function">
    <text evidence="1">Could be involved in insertion of integral membrane proteins into the membrane.</text>
</comment>
<accession>A0A1L7D094</accession>
<comment type="subcellular location">
    <subcellularLocation>
        <location evidence="1">Cell membrane</location>
        <topology evidence="1">Peripheral membrane protein</topology>
        <orientation evidence="1">Cytoplasmic side</orientation>
    </subcellularLocation>
</comment>
<keyword evidence="3" id="KW-1185">Reference proteome</keyword>
<dbReference type="NCBIfam" id="TIGR00278">
    <property type="entry name" value="membrane protein insertion efficiency factor YidD"/>
    <property type="match status" value="1"/>
</dbReference>
<dbReference type="STRING" id="1437874.CSPHI_12090"/>
<dbReference type="AlphaFoldDB" id="A0A1L7D094"/>
<evidence type="ECO:0000313" key="2">
    <source>
        <dbReference type="EMBL" id="APT91576.1"/>
    </source>
</evidence>
<dbReference type="Proteomes" id="UP000185469">
    <property type="component" value="Chromosome"/>
</dbReference>